<reference evidence="1 2" key="1">
    <citation type="submission" date="2011-12" db="EMBL/GenBank/DDBJ databases">
        <title>Whole genome shotgun sequence of Gordonia effusa NBRC 100432.</title>
        <authorList>
            <person name="Yoshida I."/>
            <person name="Takarada H."/>
            <person name="Hosoyama A."/>
            <person name="Tsuchikane K."/>
            <person name="Katsumata H."/>
            <person name="Yamazaki S."/>
            <person name="Fujita N."/>
        </authorList>
    </citation>
    <scope>NUCLEOTIDE SEQUENCE [LARGE SCALE GENOMIC DNA]</scope>
    <source>
        <strain evidence="1 2">NBRC 100432</strain>
    </source>
</reference>
<gene>
    <name evidence="1" type="ORF">GOEFS_012_00170</name>
</gene>
<evidence type="ECO:0000313" key="1">
    <source>
        <dbReference type="EMBL" id="GAB16716.1"/>
    </source>
</evidence>
<dbReference type="Pfam" id="PF04299">
    <property type="entry name" value="FMN_bind_2"/>
    <property type="match status" value="1"/>
</dbReference>
<dbReference type="InterPro" id="IPR007396">
    <property type="entry name" value="TR_PAI2-type"/>
</dbReference>
<dbReference type="SUPFAM" id="SSF50475">
    <property type="entry name" value="FMN-binding split barrel"/>
    <property type="match status" value="1"/>
</dbReference>
<dbReference type="PANTHER" id="PTHR35802">
    <property type="entry name" value="PROTEASE SYNTHASE AND SPORULATION PROTEIN PAI 2"/>
    <property type="match status" value="1"/>
</dbReference>
<proteinExistence type="predicted"/>
<sequence>MLAPLIRLASLLTLATVAGMYIARPDRSSDEHARELVAAAGVATLFSATDGLAATTLPILWHDNTIIAHMARANAQWRGLDGADVLVVATAPDAYISPNWYPSKAEHGRVVPTWNYSSVHLHGTAQIVTDADRIRDFVERLTNTHEAPFPQPWQVSDAPDSFVAQQLKVIVGIVINVDEVQTKAKWSRGRSAADQAGVLAALDERDAAAATEMRATLDRP</sequence>
<dbReference type="AlphaFoldDB" id="H0QV65"/>
<dbReference type="eggNOG" id="COG2808">
    <property type="taxonomic scope" value="Bacteria"/>
</dbReference>
<protein>
    <submittedName>
        <fullName evidence="1">Putative negative transcriptional regulator</fullName>
    </submittedName>
</protein>
<dbReference type="EMBL" id="BAEH01000012">
    <property type="protein sequence ID" value="GAB16716.1"/>
    <property type="molecule type" value="Genomic_DNA"/>
</dbReference>
<dbReference type="Gene3D" id="2.30.110.10">
    <property type="entry name" value="Electron Transport, Fmn-binding Protein, Chain A"/>
    <property type="match status" value="1"/>
</dbReference>
<dbReference type="InterPro" id="IPR012349">
    <property type="entry name" value="Split_barrel_FMN-bd"/>
</dbReference>
<dbReference type="Proteomes" id="UP000035034">
    <property type="component" value="Unassembled WGS sequence"/>
</dbReference>
<dbReference type="PIRSF" id="PIRSF010372">
    <property type="entry name" value="PaiB"/>
    <property type="match status" value="1"/>
</dbReference>
<organism evidence="1 2">
    <name type="scientific">Gordonia effusa NBRC 100432</name>
    <dbReference type="NCBI Taxonomy" id="1077974"/>
    <lineage>
        <taxon>Bacteria</taxon>
        <taxon>Bacillati</taxon>
        <taxon>Actinomycetota</taxon>
        <taxon>Actinomycetes</taxon>
        <taxon>Mycobacteriales</taxon>
        <taxon>Gordoniaceae</taxon>
        <taxon>Gordonia</taxon>
    </lineage>
</organism>
<accession>H0QV65</accession>
<keyword evidence="2" id="KW-1185">Reference proteome</keyword>
<comment type="caution">
    <text evidence="1">The sequence shown here is derived from an EMBL/GenBank/DDBJ whole genome shotgun (WGS) entry which is preliminary data.</text>
</comment>
<name>H0QV65_9ACTN</name>
<dbReference type="STRING" id="1077974.GOEFS_012_00170"/>
<evidence type="ECO:0000313" key="2">
    <source>
        <dbReference type="Proteomes" id="UP000035034"/>
    </source>
</evidence>
<dbReference type="PANTHER" id="PTHR35802:SF1">
    <property type="entry name" value="PROTEASE SYNTHASE AND SPORULATION PROTEIN PAI 2"/>
    <property type="match status" value="1"/>
</dbReference>